<keyword evidence="2" id="KW-0808">Transferase</keyword>
<dbReference type="SUPFAM" id="SSF54495">
    <property type="entry name" value="UBC-like"/>
    <property type="match status" value="1"/>
</dbReference>
<name>A0ABR1KXG8_9PEZI</name>
<feature type="domain" description="UBC core" evidence="6">
    <location>
        <begin position="982"/>
        <end position="1166"/>
    </location>
</feature>
<dbReference type="PROSITE" id="PS50127">
    <property type="entry name" value="UBC_2"/>
    <property type="match status" value="1"/>
</dbReference>
<evidence type="ECO:0000259" key="6">
    <source>
        <dbReference type="PROSITE" id="PS50127"/>
    </source>
</evidence>
<dbReference type="InterPro" id="IPR012317">
    <property type="entry name" value="Poly(ADP-ribose)pol_cat_dom"/>
</dbReference>
<dbReference type="Pfam" id="PF00179">
    <property type="entry name" value="UQ_con"/>
    <property type="match status" value="1"/>
</dbReference>
<dbReference type="Gene3D" id="3.90.228.10">
    <property type="match status" value="1"/>
</dbReference>
<evidence type="ECO:0000256" key="2">
    <source>
        <dbReference type="ARBA" id="ARBA00022679"/>
    </source>
</evidence>
<dbReference type="InterPro" id="IPR000608">
    <property type="entry name" value="UBC"/>
</dbReference>
<dbReference type="InterPro" id="IPR016135">
    <property type="entry name" value="UBQ-conjugating_enzyme/RWD"/>
</dbReference>
<dbReference type="Gene3D" id="3.10.110.10">
    <property type="entry name" value="Ubiquitin Conjugating Enzyme"/>
    <property type="match status" value="1"/>
</dbReference>
<evidence type="ECO:0000256" key="5">
    <source>
        <dbReference type="SAM" id="MobiDB-lite"/>
    </source>
</evidence>
<accession>A0ABR1KXG8</accession>
<dbReference type="Pfam" id="PF00644">
    <property type="entry name" value="PARP"/>
    <property type="match status" value="1"/>
</dbReference>
<dbReference type="InterPro" id="IPR051838">
    <property type="entry name" value="ARTD_PARP"/>
</dbReference>
<feature type="region of interest" description="Disordered" evidence="5">
    <location>
        <begin position="857"/>
        <end position="878"/>
    </location>
</feature>
<keyword evidence="8" id="KW-1185">Reference proteome</keyword>
<dbReference type="EMBL" id="JBBPHU010000001">
    <property type="protein sequence ID" value="KAK7523570.1"/>
    <property type="molecule type" value="Genomic_DNA"/>
</dbReference>
<evidence type="ECO:0000256" key="1">
    <source>
        <dbReference type="ARBA" id="ARBA00022676"/>
    </source>
</evidence>
<sequence>MPRRAYNADLHAVIDSQDNSEGISAVRRGDDDGFIDFDFVPPSGGRFLVTAMVSDVSDYPSSHNYFLVVGDTTPPEFANPLARAGESLQPGLSIRGLLDHLSHFFYGDDSGSLPSDVDDSEVTDDDEDNVFEEHPSFFEFDDDDSPSRHFKPEALSESTLSLEDRNKIRGDLRLVKQAGFRVGGFPSLLQGQPTYLSISCKVKRLGISEEAMQAWGIAPEDYLILLIQYPQGYKGLEGRETSHIPLKTSMEFRTGIGPSYKPTANEICKGFSSSGLRDRSNQDTGGFREHFITEAMHHLLNDTFIMLFKCRLLGMSWDGATLFYHDHQGAVGLHADSVLALQDPKYRCENAPNNAFPEIVTADHVNERSQRRPSLPLVAMQFLVRNFVRSPDYCLICHRRMPHGLEALKPYVCDIPLCLFQYMQMGLGPRIEHEIMTQPKVVDLLVTLCYCSAKTQSLDSNHLPKGLGLRIPPLSVLRYAQTSTVTKPSDGASNLKVANKTQGLPAHERSMDVRVNIDRREMTFPNAMSRSKLGIKNGDWVAFKLHSRAEILHAKVEDTIHAPNIRLSKPIVMPLTSLQSSVMSLENPEKTSSISMPSGSLDASVWLYTTDCDSLEEQEMREAIWLLLEMLPSIEEMKQYLKQTGSDLKSWSDRIPPPVLGLLRWIIASNRACIMQIDLPDGSSYPDDGRQEAVSGMPGWIQFKFAMGAPDKERRFLQSVGNIKKEMKLSIPTLFAWHGSSLQNWHSIIRDGLNYSRIVNGRAYGNGIYFARDAATSIAYSYRSSAMSVAYDSNSNAGASSVLWPLSSIKPSVILSLNEVVNAPSKFKSHTPYYVVQHLDWTQTRYLFVQQNLQDQWKKEPEKQEPVPTFPLTQDPAVTPRGSTNAFLMIPASKALRNANHAVPFGSKKFKAQGSASDPISIDDDDSASSLATDDEDRELLELEEEPIQEATKLLTDFVPGTLERSRLPAMAPPTGDAASGMATKRLQSDYRSVLKLQDSSPLHELGWYIDPEVIMETGNIYQWIVELHSFDASIPLAKDMKSRGIKSIVLEIRFGKEYPMSPPFVRVIRPCFLSFLEGGGGHVTAGGALCMELLTNSGWSAVSTIEAVLMQVRLAMSSTDPRPARLAQGHKGEYSVGEAVEAYKRACQRHGWEVPKGFEAMMMGS</sequence>
<evidence type="ECO:0000256" key="3">
    <source>
        <dbReference type="ARBA" id="ARBA00022695"/>
    </source>
</evidence>
<protein>
    <recommendedName>
        <fullName evidence="6">UBC core domain-containing protein</fullName>
    </recommendedName>
</protein>
<keyword evidence="4" id="KW-0520">NAD</keyword>
<dbReference type="CDD" id="cd23802">
    <property type="entry name" value="UBCc_UBE2Q"/>
    <property type="match status" value="1"/>
</dbReference>
<dbReference type="SUPFAM" id="SSF56399">
    <property type="entry name" value="ADP-ribosylation"/>
    <property type="match status" value="1"/>
</dbReference>
<dbReference type="Proteomes" id="UP001363622">
    <property type="component" value="Unassembled WGS sequence"/>
</dbReference>
<feature type="region of interest" description="Disordered" evidence="5">
    <location>
        <begin position="910"/>
        <end position="933"/>
    </location>
</feature>
<dbReference type="PANTHER" id="PTHR21328">
    <property type="entry name" value="POLY ADP-RIBOSE POLYMERASE FAMILY, MEMBER PARP"/>
    <property type="match status" value="1"/>
</dbReference>
<organism evidence="7 8">
    <name type="scientific">Phyllosticta citriasiana</name>
    <dbReference type="NCBI Taxonomy" id="595635"/>
    <lineage>
        <taxon>Eukaryota</taxon>
        <taxon>Fungi</taxon>
        <taxon>Dikarya</taxon>
        <taxon>Ascomycota</taxon>
        <taxon>Pezizomycotina</taxon>
        <taxon>Dothideomycetes</taxon>
        <taxon>Dothideomycetes incertae sedis</taxon>
        <taxon>Botryosphaeriales</taxon>
        <taxon>Phyllostictaceae</taxon>
        <taxon>Phyllosticta</taxon>
    </lineage>
</organism>
<keyword evidence="1" id="KW-0328">Glycosyltransferase</keyword>
<reference evidence="7 8" key="1">
    <citation type="submission" date="2024-04" db="EMBL/GenBank/DDBJ databases">
        <title>Phyllosticta paracitricarpa is synonymous to the EU quarantine fungus P. citricarpa based on phylogenomic analyses.</title>
        <authorList>
            <consortium name="Lawrence Berkeley National Laboratory"/>
            <person name="Van Ingen-Buijs V.A."/>
            <person name="Van Westerhoven A.C."/>
            <person name="Haridas S."/>
            <person name="Skiadas P."/>
            <person name="Martin F."/>
            <person name="Groenewald J.Z."/>
            <person name="Crous P.W."/>
            <person name="Seidl M.F."/>
        </authorList>
    </citation>
    <scope>NUCLEOTIDE SEQUENCE [LARGE SCALE GENOMIC DNA]</scope>
    <source>
        <strain evidence="7 8">CBS 123371</strain>
    </source>
</reference>
<evidence type="ECO:0000256" key="4">
    <source>
        <dbReference type="ARBA" id="ARBA00023027"/>
    </source>
</evidence>
<evidence type="ECO:0000313" key="8">
    <source>
        <dbReference type="Proteomes" id="UP001363622"/>
    </source>
</evidence>
<gene>
    <name evidence="7" type="ORF">IWZ03DRAFT_320996</name>
</gene>
<keyword evidence="3" id="KW-0548">Nucleotidyltransferase</keyword>
<comment type="caution">
    <text evidence="7">The sequence shown here is derived from an EMBL/GenBank/DDBJ whole genome shotgun (WGS) entry which is preliminary data.</text>
</comment>
<evidence type="ECO:0000313" key="7">
    <source>
        <dbReference type="EMBL" id="KAK7523570.1"/>
    </source>
</evidence>
<proteinExistence type="predicted"/>
<feature type="compositionally biased region" description="Acidic residues" evidence="5">
    <location>
        <begin position="921"/>
        <end position="933"/>
    </location>
</feature>